<evidence type="ECO:0000256" key="1">
    <source>
        <dbReference type="SAM" id="MobiDB-lite"/>
    </source>
</evidence>
<dbReference type="Proteomes" id="UP001159363">
    <property type="component" value="Chromosome 9"/>
</dbReference>
<sequence length="82" mass="8905">MDLQGVTNKRNSVQHATEENKQLNSSGLLTKFESGTTLIGLLLRQKVITTLSLLNKSFQVCQQTVSGLMKADNVTTVAIEGL</sequence>
<reference evidence="2 3" key="1">
    <citation type="submission" date="2023-02" db="EMBL/GenBank/DDBJ databases">
        <title>LHISI_Scaffold_Assembly.</title>
        <authorList>
            <person name="Stuart O.P."/>
            <person name="Cleave R."/>
            <person name="Magrath M.J.L."/>
            <person name="Mikheyev A.S."/>
        </authorList>
    </citation>
    <scope>NUCLEOTIDE SEQUENCE [LARGE SCALE GENOMIC DNA]</scope>
    <source>
        <strain evidence="2">Daus_M_001</strain>
        <tissue evidence="2">Leg muscle</tissue>
    </source>
</reference>
<gene>
    <name evidence="2" type="ORF">PR048_025597</name>
</gene>
<accession>A0ABQ9GRV3</accession>
<organism evidence="2 3">
    <name type="scientific">Dryococelus australis</name>
    <dbReference type="NCBI Taxonomy" id="614101"/>
    <lineage>
        <taxon>Eukaryota</taxon>
        <taxon>Metazoa</taxon>
        <taxon>Ecdysozoa</taxon>
        <taxon>Arthropoda</taxon>
        <taxon>Hexapoda</taxon>
        <taxon>Insecta</taxon>
        <taxon>Pterygota</taxon>
        <taxon>Neoptera</taxon>
        <taxon>Polyneoptera</taxon>
        <taxon>Phasmatodea</taxon>
        <taxon>Verophasmatodea</taxon>
        <taxon>Anareolatae</taxon>
        <taxon>Phasmatidae</taxon>
        <taxon>Eurycanthinae</taxon>
        <taxon>Dryococelus</taxon>
    </lineage>
</organism>
<protein>
    <submittedName>
        <fullName evidence="2">Uncharacterized protein</fullName>
    </submittedName>
</protein>
<name>A0ABQ9GRV3_9NEOP</name>
<feature type="compositionally biased region" description="Polar residues" evidence="1">
    <location>
        <begin position="1"/>
        <end position="15"/>
    </location>
</feature>
<keyword evidence="3" id="KW-1185">Reference proteome</keyword>
<comment type="caution">
    <text evidence="2">The sequence shown here is derived from an EMBL/GenBank/DDBJ whole genome shotgun (WGS) entry which is preliminary data.</text>
</comment>
<feature type="region of interest" description="Disordered" evidence="1">
    <location>
        <begin position="1"/>
        <end position="21"/>
    </location>
</feature>
<dbReference type="EMBL" id="JARBHB010000010">
    <property type="protein sequence ID" value="KAJ8874731.1"/>
    <property type="molecule type" value="Genomic_DNA"/>
</dbReference>
<evidence type="ECO:0000313" key="2">
    <source>
        <dbReference type="EMBL" id="KAJ8874731.1"/>
    </source>
</evidence>
<evidence type="ECO:0000313" key="3">
    <source>
        <dbReference type="Proteomes" id="UP001159363"/>
    </source>
</evidence>
<proteinExistence type="predicted"/>